<organism evidence="2 3">
    <name type="scientific">Vibrio lentus</name>
    <dbReference type="NCBI Taxonomy" id="136468"/>
    <lineage>
        <taxon>Bacteria</taxon>
        <taxon>Pseudomonadati</taxon>
        <taxon>Pseudomonadota</taxon>
        <taxon>Gammaproteobacteria</taxon>
        <taxon>Vibrionales</taxon>
        <taxon>Vibrionaceae</taxon>
        <taxon>Vibrio</taxon>
    </lineage>
</organism>
<keyword evidence="1" id="KW-0732">Signal</keyword>
<comment type="caution">
    <text evidence="2">The sequence shown here is derived from an EMBL/GenBank/DDBJ whole genome shotgun (WGS) entry which is preliminary data.</text>
</comment>
<evidence type="ECO:0000256" key="1">
    <source>
        <dbReference type="SAM" id="SignalP"/>
    </source>
</evidence>
<proteinExistence type="predicted"/>
<name>A0A2N7BSM0_9VIBR</name>
<evidence type="ECO:0000313" key="3">
    <source>
        <dbReference type="Proteomes" id="UP000235778"/>
    </source>
</evidence>
<dbReference type="EMBL" id="MCSI01000127">
    <property type="protein sequence ID" value="PME62564.1"/>
    <property type="molecule type" value="Genomic_DNA"/>
</dbReference>
<dbReference type="RefSeq" id="WP_102269743.1">
    <property type="nucleotide sequence ID" value="NZ_MCSH01000192.1"/>
</dbReference>
<feature type="chain" id="PRO_5014937812" evidence="1">
    <location>
        <begin position="21"/>
        <end position="178"/>
    </location>
</feature>
<feature type="signal peptide" evidence="1">
    <location>
        <begin position="1"/>
        <end position="20"/>
    </location>
</feature>
<gene>
    <name evidence="2" type="ORF">BCV30_10090</name>
</gene>
<accession>A0A2N7BSM0</accession>
<dbReference type="Proteomes" id="UP000235778">
    <property type="component" value="Unassembled WGS sequence"/>
</dbReference>
<evidence type="ECO:0000313" key="2">
    <source>
        <dbReference type="EMBL" id="PME62564.1"/>
    </source>
</evidence>
<reference evidence="3" key="1">
    <citation type="submission" date="2016-07" db="EMBL/GenBank/DDBJ databases">
        <title>Nontailed viruses are major unrecognized killers of bacteria in the ocean.</title>
        <authorList>
            <person name="Kauffman K."/>
            <person name="Hussain F."/>
            <person name="Yang J."/>
            <person name="Arevalo P."/>
            <person name="Brown J."/>
            <person name="Cutler M."/>
            <person name="Kelly L."/>
            <person name="Polz M.F."/>
        </authorList>
    </citation>
    <scope>NUCLEOTIDE SEQUENCE [LARGE SCALE GENOMIC DNA]</scope>
    <source>
        <strain evidence="3">10N.286.55.C1</strain>
    </source>
</reference>
<sequence length="178" mass="19748">MKLSNISLCLAVLISSEAFAFDSDLTNILGFPIGGTLAHELVGLDDNKYPTRIIKLDVLDNQETSLFEEAQIQIIESTKLVYSLEAEKEFPNQEACASEYKLLFDTLDSKYQHLKVVNTVSIAGKTFSTFEGYLSTNGERKLSLSCAQKDSNSPKHTLVLSARDVKLTDEAAKLWATY</sequence>
<dbReference type="AlphaFoldDB" id="A0A2N7BSM0"/>
<protein>
    <submittedName>
        <fullName evidence="2">Uncharacterized protein</fullName>
    </submittedName>
</protein>